<evidence type="ECO:0000313" key="3">
    <source>
        <dbReference type="EMBL" id="RGP73254.1"/>
    </source>
</evidence>
<dbReference type="EMBL" id="PXOF01000029">
    <property type="protein sequence ID" value="RGP73254.1"/>
    <property type="molecule type" value="Genomic_DNA"/>
</dbReference>
<feature type="region of interest" description="Disordered" evidence="1">
    <location>
        <begin position="623"/>
        <end position="900"/>
    </location>
</feature>
<organism evidence="3 4">
    <name type="scientific">Fusarium sporotrichioides</name>
    <dbReference type="NCBI Taxonomy" id="5514"/>
    <lineage>
        <taxon>Eukaryota</taxon>
        <taxon>Fungi</taxon>
        <taxon>Dikarya</taxon>
        <taxon>Ascomycota</taxon>
        <taxon>Pezizomycotina</taxon>
        <taxon>Sordariomycetes</taxon>
        <taxon>Hypocreomycetidae</taxon>
        <taxon>Hypocreales</taxon>
        <taxon>Nectriaceae</taxon>
        <taxon>Fusarium</taxon>
    </lineage>
</organism>
<feature type="region of interest" description="Disordered" evidence="1">
    <location>
        <begin position="559"/>
        <end position="579"/>
    </location>
</feature>
<dbReference type="InterPro" id="IPR052577">
    <property type="entry name" value="VWA7"/>
</dbReference>
<dbReference type="Proteomes" id="UP000266152">
    <property type="component" value="Unassembled WGS sequence"/>
</dbReference>
<feature type="compositionally biased region" description="Basic and acidic residues" evidence="1">
    <location>
        <begin position="659"/>
        <end position="692"/>
    </location>
</feature>
<evidence type="ECO:0000313" key="4">
    <source>
        <dbReference type="Proteomes" id="UP000266152"/>
    </source>
</evidence>
<dbReference type="AlphaFoldDB" id="A0A395SLE0"/>
<reference evidence="3 4" key="1">
    <citation type="journal article" date="2018" name="PLoS Pathog.">
        <title>Evolution of structural diversity of trichothecenes, a family of toxins produced by plant pathogenic and entomopathogenic fungi.</title>
        <authorList>
            <person name="Proctor R.H."/>
            <person name="McCormick S.P."/>
            <person name="Kim H.S."/>
            <person name="Cardoza R.E."/>
            <person name="Stanley A.M."/>
            <person name="Lindo L."/>
            <person name="Kelly A."/>
            <person name="Brown D.W."/>
            <person name="Lee T."/>
            <person name="Vaughan M.M."/>
            <person name="Alexander N.J."/>
            <person name="Busman M."/>
            <person name="Gutierrez S."/>
        </authorList>
    </citation>
    <scope>NUCLEOTIDE SEQUENCE [LARGE SCALE GENOMIC DNA]</scope>
    <source>
        <strain evidence="3 4">NRRL 3299</strain>
    </source>
</reference>
<sequence length="900" mass="100180">MFTSRSHSLLVGLVILVALASPAVAFGAGNIASISKVEGQNWRHGDITDALLILSQAQALNGKKFNKINVSRVYFGNWLRDYSQAIDVGTVKSVSAEAIRLLLCVLGFMTFGYGSGEFEVTAERLGCYRPEDHIDNPKDYAENVDARQYDERLRGPIDEERELSIDPETGMKNYIANERARIMTSAKHIKKLFSGTIELARRYKDSRRKADKYEALRLMGTGLHCLEDFFAHSNYCELALIELGERDVFPHVGRDTQIEIEGARGPVYPVVTGTFGGVDFLHSVTGEVSDKLTQNEIEELEGTLQQGANSDTSMLRDLLDKIPDGIFGDKHQSDRVDELQNSAAAAQMENTTVSPRDPEEFTQYIQNVFKQVMPAIEFHDDIMKGISTAMERIPVLPKIIEQLEEQLSVFIFSIIAPFIVPLIQQIRNELKTGSDEIIASSEREQHIVFHDDRSTDPTHSMLSKDHFSNILNEIAGRNAASMVQWVVPQLMDAIDDDGTDVDRLLDEIVDGVLHHPAQRDLGSRKVQEGRHRFFKGVEDWWQEMGDGQREEYRGKLTRDGVQNGENHKEGVHDTGHGHGCAGKLKMRKLYGGGPETLEDKIAGAAADAIFKGATGALSGMVEQNTGYKMPSSSRKEEEKEGGLSGFLNQASSLLGGAFGDKDTERQSSSRREDDGSYTRTEVEYGRHGDRYGQAEYSQTQRPDGSEHQEYRRYEQQDSSDGRHTGGYGYEERTETHQTHSGGYEQRTERTEYYGSNEESHGRRRDDDNSGYGGRRHDEGGYGGGGSSYGRQESSYGGNSGYGRQEESSYGRQNESSYGGDYGGSSGGYERREEGGYGGSGGYERREEGGDSYGRRDDNGYGGGSADDYVRQSQGSYGRERRGSRGSNEYEDNGYGGDRRW</sequence>
<feature type="compositionally biased region" description="Basic and acidic residues" evidence="1">
    <location>
        <begin position="745"/>
        <end position="767"/>
    </location>
</feature>
<feature type="chain" id="PRO_5017468288" description="Het-c protein" evidence="2">
    <location>
        <begin position="26"/>
        <end position="900"/>
    </location>
</feature>
<evidence type="ECO:0000256" key="1">
    <source>
        <dbReference type="SAM" id="MobiDB-lite"/>
    </source>
</evidence>
<evidence type="ECO:0000256" key="2">
    <source>
        <dbReference type="SAM" id="SignalP"/>
    </source>
</evidence>
<feature type="compositionally biased region" description="Basic and acidic residues" evidence="1">
    <location>
        <begin position="842"/>
        <end position="858"/>
    </location>
</feature>
<proteinExistence type="predicted"/>
<feature type="compositionally biased region" description="Basic and acidic residues" evidence="1">
    <location>
        <begin position="565"/>
        <end position="576"/>
    </location>
</feature>
<dbReference type="STRING" id="5514.A0A395SLE0"/>
<dbReference type="PANTHER" id="PTHR14905">
    <property type="entry name" value="NG37"/>
    <property type="match status" value="1"/>
</dbReference>
<feature type="compositionally biased region" description="Basic and acidic residues" evidence="1">
    <location>
        <begin position="703"/>
        <end position="737"/>
    </location>
</feature>
<accession>A0A395SLE0</accession>
<dbReference type="InterPro" id="IPR010816">
    <property type="entry name" value="Het-C"/>
</dbReference>
<dbReference type="PANTHER" id="PTHR14905:SF11">
    <property type="entry name" value="TINC (EUROFUNG)"/>
    <property type="match status" value="1"/>
</dbReference>
<keyword evidence="4" id="KW-1185">Reference proteome</keyword>
<protein>
    <recommendedName>
        <fullName evidence="5">Het-c protein</fullName>
    </recommendedName>
</protein>
<keyword evidence="2" id="KW-0732">Signal</keyword>
<comment type="caution">
    <text evidence="3">The sequence shown here is derived from an EMBL/GenBank/DDBJ whole genome shotgun (WGS) entry which is preliminary data.</text>
</comment>
<name>A0A395SLE0_FUSSP</name>
<dbReference type="Pfam" id="PF07217">
    <property type="entry name" value="Het-C"/>
    <property type="match status" value="1"/>
</dbReference>
<feature type="signal peptide" evidence="2">
    <location>
        <begin position="1"/>
        <end position="25"/>
    </location>
</feature>
<gene>
    <name evidence="3" type="ORF">FSPOR_2213</name>
</gene>
<evidence type="ECO:0008006" key="5">
    <source>
        <dbReference type="Google" id="ProtNLM"/>
    </source>
</evidence>